<evidence type="ECO:0000313" key="2">
    <source>
        <dbReference type="Proteomes" id="UP000789920"/>
    </source>
</evidence>
<evidence type="ECO:0000313" key="1">
    <source>
        <dbReference type="EMBL" id="CAG8846716.1"/>
    </source>
</evidence>
<feature type="non-terminal residue" evidence="1">
    <location>
        <position position="1"/>
    </location>
</feature>
<sequence>NKNWVPENSNRLYGTDITVTGFNTSLNGNSNNIIKVRKVGRSTYFTEGKMEDKWDEIITSAFDPPRKMVALPVYGINKGQPFDSGSPVVDEDNQVVGILHGGVKGKADAYVIPIHVIKEHVKES</sequence>
<dbReference type="EMBL" id="CAJVQC010152518">
    <property type="protein sequence ID" value="CAG8846716.1"/>
    <property type="molecule type" value="Genomic_DNA"/>
</dbReference>
<accession>A0ACA9SR33</accession>
<proteinExistence type="predicted"/>
<name>A0ACA9SR33_9GLOM</name>
<keyword evidence="2" id="KW-1185">Reference proteome</keyword>
<comment type="caution">
    <text evidence="1">The sequence shown here is derived from an EMBL/GenBank/DDBJ whole genome shotgun (WGS) entry which is preliminary data.</text>
</comment>
<dbReference type="Proteomes" id="UP000789920">
    <property type="component" value="Unassembled WGS sequence"/>
</dbReference>
<reference evidence="1" key="1">
    <citation type="submission" date="2021-06" db="EMBL/GenBank/DDBJ databases">
        <authorList>
            <person name="Kallberg Y."/>
            <person name="Tangrot J."/>
            <person name="Rosling A."/>
        </authorList>
    </citation>
    <scope>NUCLEOTIDE SEQUENCE</scope>
    <source>
        <strain evidence="1">MA461A</strain>
    </source>
</reference>
<feature type="non-terminal residue" evidence="1">
    <location>
        <position position="124"/>
    </location>
</feature>
<protein>
    <submittedName>
        <fullName evidence="1">16114_t:CDS:1</fullName>
    </submittedName>
</protein>
<organism evidence="1 2">
    <name type="scientific">Racocetra persica</name>
    <dbReference type="NCBI Taxonomy" id="160502"/>
    <lineage>
        <taxon>Eukaryota</taxon>
        <taxon>Fungi</taxon>
        <taxon>Fungi incertae sedis</taxon>
        <taxon>Mucoromycota</taxon>
        <taxon>Glomeromycotina</taxon>
        <taxon>Glomeromycetes</taxon>
        <taxon>Diversisporales</taxon>
        <taxon>Gigasporaceae</taxon>
        <taxon>Racocetra</taxon>
    </lineage>
</organism>
<gene>
    <name evidence="1" type="ORF">RPERSI_LOCUS34288</name>
</gene>